<comment type="caution">
    <text evidence="1">The sequence shown here is derived from an EMBL/GenBank/DDBJ whole genome shotgun (WGS) entry which is preliminary data.</text>
</comment>
<keyword evidence="2" id="KW-1185">Reference proteome</keyword>
<reference evidence="1 2" key="1">
    <citation type="journal article" date="2020" name="BMC Genomics">
        <title>Intraspecific diversification of the crop wild relative Brassica cretica Lam. using demographic model selection.</title>
        <authorList>
            <person name="Kioukis A."/>
            <person name="Michalopoulou V.A."/>
            <person name="Briers L."/>
            <person name="Pirintsos S."/>
            <person name="Studholme D.J."/>
            <person name="Pavlidis P."/>
            <person name="Sarris P.F."/>
        </authorList>
    </citation>
    <scope>NUCLEOTIDE SEQUENCE [LARGE SCALE GENOMIC DNA]</scope>
    <source>
        <strain evidence="2">cv. PFS-1207/04</strain>
    </source>
</reference>
<accession>A0ABQ7CP83</accession>
<protein>
    <submittedName>
        <fullName evidence="1">Uncharacterized protein</fullName>
    </submittedName>
</protein>
<sequence>MDTMLKLLGAEWIDETATGAREIAQQWSRKNGFEEEIISGSEAYMTIFKLHVIYQDVSTMVERADRFKDLTGLPYK</sequence>
<evidence type="ECO:0000313" key="1">
    <source>
        <dbReference type="EMBL" id="KAF3561682.1"/>
    </source>
</evidence>
<gene>
    <name evidence="1" type="ORF">DY000_02014429</name>
</gene>
<name>A0ABQ7CP83_BRACR</name>
<organism evidence="1 2">
    <name type="scientific">Brassica cretica</name>
    <name type="common">Mustard</name>
    <dbReference type="NCBI Taxonomy" id="69181"/>
    <lineage>
        <taxon>Eukaryota</taxon>
        <taxon>Viridiplantae</taxon>
        <taxon>Streptophyta</taxon>
        <taxon>Embryophyta</taxon>
        <taxon>Tracheophyta</taxon>
        <taxon>Spermatophyta</taxon>
        <taxon>Magnoliopsida</taxon>
        <taxon>eudicotyledons</taxon>
        <taxon>Gunneridae</taxon>
        <taxon>Pentapetalae</taxon>
        <taxon>rosids</taxon>
        <taxon>malvids</taxon>
        <taxon>Brassicales</taxon>
        <taxon>Brassicaceae</taxon>
        <taxon>Brassiceae</taxon>
        <taxon>Brassica</taxon>
    </lineage>
</organism>
<evidence type="ECO:0000313" key="2">
    <source>
        <dbReference type="Proteomes" id="UP000266723"/>
    </source>
</evidence>
<dbReference type="EMBL" id="QGKV02000759">
    <property type="protein sequence ID" value="KAF3561682.1"/>
    <property type="molecule type" value="Genomic_DNA"/>
</dbReference>
<proteinExistence type="predicted"/>
<dbReference type="Proteomes" id="UP000266723">
    <property type="component" value="Unassembled WGS sequence"/>
</dbReference>